<comment type="caution">
    <text evidence="1">The sequence shown here is derived from an EMBL/GenBank/DDBJ whole genome shotgun (WGS) entry which is preliminary data.</text>
</comment>
<evidence type="ECO:0000313" key="1">
    <source>
        <dbReference type="EMBL" id="GAA2347276.1"/>
    </source>
</evidence>
<name>A0ABN3G9Z9_9ACTN</name>
<evidence type="ECO:0000313" key="2">
    <source>
        <dbReference type="Proteomes" id="UP001501444"/>
    </source>
</evidence>
<dbReference type="EMBL" id="BAAARV010000025">
    <property type="protein sequence ID" value="GAA2347276.1"/>
    <property type="molecule type" value="Genomic_DNA"/>
</dbReference>
<proteinExistence type="predicted"/>
<accession>A0ABN3G9Z9</accession>
<keyword evidence="2" id="KW-1185">Reference proteome</keyword>
<organism evidence="1 2">
    <name type="scientific">Dactylosporangium salmoneum</name>
    <dbReference type="NCBI Taxonomy" id="53361"/>
    <lineage>
        <taxon>Bacteria</taxon>
        <taxon>Bacillati</taxon>
        <taxon>Actinomycetota</taxon>
        <taxon>Actinomycetes</taxon>
        <taxon>Micromonosporales</taxon>
        <taxon>Micromonosporaceae</taxon>
        <taxon>Dactylosporangium</taxon>
    </lineage>
</organism>
<protein>
    <submittedName>
        <fullName evidence="1">Uncharacterized protein</fullName>
    </submittedName>
</protein>
<gene>
    <name evidence="1" type="ORF">GCM10010170_034720</name>
</gene>
<dbReference type="Proteomes" id="UP001501444">
    <property type="component" value="Unassembled WGS sequence"/>
</dbReference>
<dbReference type="RefSeq" id="WP_344613422.1">
    <property type="nucleotide sequence ID" value="NZ_BAAARV010000025.1"/>
</dbReference>
<sequence length="150" mass="15304">MTGFDWEDSCTCEDPFASSPPAFEVSCPAHGAEVRDVAQRLGRWRADLSGPVLATTTHLRLRAAVDALEGLLVGHWRHEAPGPAPSPSGSCGACGGTGEVFHGFGEDGPVFGGVCGCETPFCGGCGGAWPCDPVKTIGGAVGAPFAMEDV</sequence>
<reference evidence="1 2" key="1">
    <citation type="journal article" date="2019" name="Int. J. Syst. Evol. Microbiol.">
        <title>The Global Catalogue of Microorganisms (GCM) 10K type strain sequencing project: providing services to taxonomists for standard genome sequencing and annotation.</title>
        <authorList>
            <consortium name="The Broad Institute Genomics Platform"/>
            <consortium name="The Broad Institute Genome Sequencing Center for Infectious Disease"/>
            <person name="Wu L."/>
            <person name="Ma J."/>
        </authorList>
    </citation>
    <scope>NUCLEOTIDE SEQUENCE [LARGE SCALE GENOMIC DNA]</scope>
    <source>
        <strain evidence="1 2">JCM 3272</strain>
    </source>
</reference>